<accession>A0A7X0VWJ6</accession>
<proteinExistence type="predicted"/>
<dbReference type="RefSeq" id="WP_185128669.1">
    <property type="nucleotide sequence ID" value="NZ_JACJVO010000009.1"/>
</dbReference>
<comment type="caution">
    <text evidence="1">The sequence shown here is derived from an EMBL/GenBank/DDBJ whole genome shotgun (WGS) entry which is preliminary data.</text>
</comment>
<gene>
    <name evidence="1" type="ORF">H7C18_08890</name>
</gene>
<organism evidence="1 2">
    <name type="scientific">Cohnella zeiphila</name>
    <dbReference type="NCBI Taxonomy" id="2761120"/>
    <lineage>
        <taxon>Bacteria</taxon>
        <taxon>Bacillati</taxon>
        <taxon>Bacillota</taxon>
        <taxon>Bacilli</taxon>
        <taxon>Bacillales</taxon>
        <taxon>Paenibacillaceae</taxon>
        <taxon>Cohnella</taxon>
    </lineage>
</organism>
<name>A0A7X0VWJ6_9BACL</name>
<evidence type="ECO:0000313" key="1">
    <source>
        <dbReference type="EMBL" id="MBB6731018.1"/>
    </source>
</evidence>
<keyword evidence="2" id="KW-1185">Reference proteome</keyword>
<sequence length="47" mass="5099">MKRDAFFVIDGLSPIPAKVQLLSGENGYPTRKPAKVQAFDGLVPRLG</sequence>
<dbReference type="EMBL" id="JACJVO010000009">
    <property type="protein sequence ID" value="MBB6731018.1"/>
    <property type="molecule type" value="Genomic_DNA"/>
</dbReference>
<protein>
    <submittedName>
        <fullName evidence="1">Uncharacterized protein</fullName>
    </submittedName>
</protein>
<evidence type="ECO:0000313" key="2">
    <source>
        <dbReference type="Proteomes" id="UP000564644"/>
    </source>
</evidence>
<dbReference type="Proteomes" id="UP000564644">
    <property type="component" value="Unassembled WGS sequence"/>
</dbReference>
<reference evidence="1 2" key="1">
    <citation type="submission" date="2020-08" db="EMBL/GenBank/DDBJ databases">
        <title>Cohnella phylogeny.</title>
        <authorList>
            <person name="Dunlap C."/>
        </authorList>
    </citation>
    <scope>NUCLEOTIDE SEQUENCE [LARGE SCALE GENOMIC DNA]</scope>
    <source>
        <strain evidence="1 2">CBP 2801</strain>
    </source>
</reference>
<dbReference type="AlphaFoldDB" id="A0A7X0VWJ6"/>